<protein>
    <recommendedName>
        <fullName evidence="1">HAT C-terminal dimerisation domain-containing protein</fullName>
    </recommendedName>
</protein>
<evidence type="ECO:0000259" key="1">
    <source>
        <dbReference type="Pfam" id="PF05699"/>
    </source>
</evidence>
<evidence type="ECO:0000313" key="3">
    <source>
        <dbReference type="Proteomes" id="UP001160148"/>
    </source>
</evidence>
<feature type="domain" description="HAT C-terminal dimerisation" evidence="1">
    <location>
        <begin position="132"/>
        <end position="185"/>
    </location>
</feature>
<gene>
    <name evidence="2" type="ORF">MEUPH1_LOCUS19743</name>
</gene>
<dbReference type="PANTHER" id="PTHR45749">
    <property type="match status" value="1"/>
</dbReference>
<dbReference type="EMBL" id="CARXXK010000004">
    <property type="protein sequence ID" value="CAI6364982.1"/>
    <property type="molecule type" value="Genomic_DNA"/>
</dbReference>
<organism evidence="2 3">
    <name type="scientific">Macrosiphum euphorbiae</name>
    <name type="common">potato aphid</name>
    <dbReference type="NCBI Taxonomy" id="13131"/>
    <lineage>
        <taxon>Eukaryota</taxon>
        <taxon>Metazoa</taxon>
        <taxon>Ecdysozoa</taxon>
        <taxon>Arthropoda</taxon>
        <taxon>Hexapoda</taxon>
        <taxon>Insecta</taxon>
        <taxon>Pterygota</taxon>
        <taxon>Neoptera</taxon>
        <taxon>Paraneoptera</taxon>
        <taxon>Hemiptera</taxon>
        <taxon>Sternorrhyncha</taxon>
        <taxon>Aphidomorpha</taxon>
        <taxon>Aphidoidea</taxon>
        <taxon>Aphididae</taxon>
        <taxon>Macrosiphini</taxon>
        <taxon>Macrosiphum</taxon>
    </lineage>
</organism>
<dbReference type="InterPro" id="IPR012337">
    <property type="entry name" value="RNaseH-like_sf"/>
</dbReference>
<reference evidence="2 3" key="1">
    <citation type="submission" date="2023-01" db="EMBL/GenBank/DDBJ databases">
        <authorList>
            <person name="Whitehead M."/>
        </authorList>
    </citation>
    <scope>NUCLEOTIDE SEQUENCE [LARGE SCALE GENOMIC DNA]</scope>
</reference>
<proteinExistence type="predicted"/>
<sequence length="209" mass="24403">MCGFEFSKIKANEIADVVNIHNKFKKKRFRRTKKQFEYENSDEINDDAENNFRIFYFNVIADGAILSFSEPFNQFKIYSDNFSFLYNIGELQKITNDDLMKSCLDLQNYLSDGELYDIVASELYEELLVFPFPNIVISLRILLTIPITSASAERSFSKLKIIKNYLRNTMSQKRLTELATIAIKNETANTLNFKDVIELFASKKSRKKF</sequence>
<dbReference type="GO" id="GO:0046983">
    <property type="term" value="F:protein dimerization activity"/>
    <property type="evidence" value="ECO:0007669"/>
    <property type="project" value="InterPro"/>
</dbReference>
<name>A0AAV0XAY4_9HEMI</name>
<dbReference type="InterPro" id="IPR008906">
    <property type="entry name" value="HATC_C_dom"/>
</dbReference>
<dbReference type="Pfam" id="PF05699">
    <property type="entry name" value="Dimer_Tnp_hAT"/>
    <property type="match status" value="1"/>
</dbReference>
<dbReference type="PANTHER" id="PTHR45749:SF21">
    <property type="entry name" value="DUF4371 DOMAIN-CONTAINING PROTEIN"/>
    <property type="match status" value="1"/>
</dbReference>
<accession>A0AAV0XAY4</accession>
<comment type="caution">
    <text evidence="2">The sequence shown here is derived from an EMBL/GenBank/DDBJ whole genome shotgun (WGS) entry which is preliminary data.</text>
</comment>
<keyword evidence="3" id="KW-1185">Reference proteome</keyword>
<dbReference type="SUPFAM" id="SSF53098">
    <property type="entry name" value="Ribonuclease H-like"/>
    <property type="match status" value="1"/>
</dbReference>
<dbReference type="AlphaFoldDB" id="A0AAV0XAY4"/>
<evidence type="ECO:0000313" key="2">
    <source>
        <dbReference type="EMBL" id="CAI6364982.1"/>
    </source>
</evidence>
<dbReference type="Proteomes" id="UP001160148">
    <property type="component" value="Unassembled WGS sequence"/>
</dbReference>